<organism evidence="9 10">
    <name type="scientific">Botrytis fragariae</name>
    <dbReference type="NCBI Taxonomy" id="1964551"/>
    <lineage>
        <taxon>Eukaryota</taxon>
        <taxon>Fungi</taxon>
        <taxon>Dikarya</taxon>
        <taxon>Ascomycota</taxon>
        <taxon>Pezizomycotina</taxon>
        <taxon>Leotiomycetes</taxon>
        <taxon>Helotiales</taxon>
        <taxon>Sclerotiniaceae</taxon>
        <taxon>Botrytis</taxon>
    </lineage>
</organism>
<evidence type="ECO:0000256" key="5">
    <source>
        <dbReference type="ARBA" id="ARBA00023004"/>
    </source>
</evidence>
<evidence type="ECO:0000313" key="10">
    <source>
        <dbReference type="Proteomes" id="UP000531561"/>
    </source>
</evidence>
<evidence type="ECO:0000256" key="8">
    <source>
        <dbReference type="RuleBase" id="RU000461"/>
    </source>
</evidence>
<dbReference type="PANTHER" id="PTHR24287">
    <property type="entry name" value="P450, PUTATIVE (EUROFUNG)-RELATED"/>
    <property type="match status" value="1"/>
</dbReference>
<dbReference type="AlphaFoldDB" id="A0A8H6ANM4"/>
<dbReference type="InterPro" id="IPR017972">
    <property type="entry name" value="Cyt_P450_CS"/>
</dbReference>
<keyword evidence="7 8" id="KW-0503">Monooxygenase</keyword>
<dbReference type="EMBL" id="JABFCT010000013">
    <property type="protein sequence ID" value="KAF5870673.1"/>
    <property type="molecule type" value="Genomic_DNA"/>
</dbReference>
<comment type="cofactor">
    <cofactor evidence="1">
        <name>heme</name>
        <dbReference type="ChEBI" id="CHEBI:30413"/>
    </cofactor>
</comment>
<keyword evidence="8" id="KW-0349">Heme</keyword>
<comment type="similarity">
    <text evidence="2 8">Belongs to the cytochrome P450 family.</text>
</comment>
<dbReference type="InterPro" id="IPR001128">
    <property type="entry name" value="Cyt_P450"/>
</dbReference>
<sequence length="230" mass="25641">MIGMGLSFMIGPFKFMIPKSLTTFAHKQVYKYIDTFVDKASEKTLEESTYKGNSNVPMQKSLLEGLAKQTDDRIEIRQNVIQGMMAAQALRIYPVFPTMNHIALRDTILPKGGGTNGESPIFAPTGTTIYTNQYALHRDEKVFGSDVESFKPDRWDSVNCKPTPWKYMPFGGGPRACVGPQKALVEAAYTVAKIAQVYKGLKSRDNRDWEGEWKLTAKNVNGCKVVCTPA</sequence>
<keyword evidence="6" id="KW-0843">Virulence</keyword>
<dbReference type="InterPro" id="IPR047146">
    <property type="entry name" value="Cyt_P450_E_CYP52_fungi"/>
</dbReference>
<gene>
    <name evidence="9" type="ORF">Bfra_009220</name>
</gene>
<dbReference type="Gene3D" id="1.10.630.10">
    <property type="entry name" value="Cytochrome P450"/>
    <property type="match status" value="1"/>
</dbReference>
<keyword evidence="4 8" id="KW-0560">Oxidoreductase</keyword>
<dbReference type="GO" id="GO:0005506">
    <property type="term" value="F:iron ion binding"/>
    <property type="evidence" value="ECO:0007669"/>
    <property type="project" value="InterPro"/>
</dbReference>
<dbReference type="GO" id="GO:0016705">
    <property type="term" value="F:oxidoreductase activity, acting on paired donors, with incorporation or reduction of molecular oxygen"/>
    <property type="evidence" value="ECO:0007669"/>
    <property type="project" value="InterPro"/>
</dbReference>
<dbReference type="InterPro" id="IPR036396">
    <property type="entry name" value="Cyt_P450_sf"/>
</dbReference>
<dbReference type="GO" id="GO:0020037">
    <property type="term" value="F:heme binding"/>
    <property type="evidence" value="ECO:0007669"/>
    <property type="project" value="InterPro"/>
</dbReference>
<keyword evidence="3 8" id="KW-0479">Metal-binding</keyword>
<evidence type="ECO:0000256" key="2">
    <source>
        <dbReference type="ARBA" id="ARBA00010617"/>
    </source>
</evidence>
<dbReference type="RefSeq" id="XP_037189620.1">
    <property type="nucleotide sequence ID" value="XM_037339570.1"/>
</dbReference>
<keyword evidence="10" id="KW-1185">Reference proteome</keyword>
<evidence type="ECO:0000256" key="3">
    <source>
        <dbReference type="ARBA" id="ARBA00022723"/>
    </source>
</evidence>
<accession>A0A8H6ANM4</accession>
<evidence type="ECO:0000256" key="1">
    <source>
        <dbReference type="ARBA" id="ARBA00001971"/>
    </source>
</evidence>
<evidence type="ECO:0000256" key="7">
    <source>
        <dbReference type="ARBA" id="ARBA00023033"/>
    </source>
</evidence>
<comment type="caution">
    <text evidence="9">The sequence shown here is derived from an EMBL/GenBank/DDBJ whole genome shotgun (WGS) entry which is preliminary data.</text>
</comment>
<dbReference type="Proteomes" id="UP000531561">
    <property type="component" value="Unassembled WGS sequence"/>
</dbReference>
<evidence type="ECO:0000313" key="9">
    <source>
        <dbReference type="EMBL" id="KAF5870673.1"/>
    </source>
</evidence>
<name>A0A8H6ANM4_9HELO</name>
<evidence type="ECO:0000256" key="4">
    <source>
        <dbReference type="ARBA" id="ARBA00023002"/>
    </source>
</evidence>
<reference evidence="9 10" key="1">
    <citation type="journal article" date="2020" name="Phytopathology">
        <title>A high-quality genome resource of Botrytis fragariae, a new and rapidly spreading fungal pathogen causing strawberry gray mold in the U.S.A.</title>
        <authorList>
            <person name="Wu Y."/>
            <person name="Saski C.A."/>
            <person name="Schnabel G."/>
            <person name="Xiao S."/>
            <person name="Hu M."/>
        </authorList>
    </citation>
    <scope>NUCLEOTIDE SEQUENCE [LARGE SCALE GENOMIC DNA]</scope>
    <source>
        <strain evidence="9 10">BVB16</strain>
    </source>
</reference>
<dbReference type="PANTHER" id="PTHR24287:SF17">
    <property type="entry name" value="P450, PUTATIVE (EUROFUNG)-RELATED"/>
    <property type="match status" value="1"/>
</dbReference>
<dbReference type="SUPFAM" id="SSF48264">
    <property type="entry name" value="Cytochrome P450"/>
    <property type="match status" value="1"/>
</dbReference>
<dbReference type="GeneID" id="59263262"/>
<dbReference type="PROSITE" id="PS00086">
    <property type="entry name" value="CYTOCHROME_P450"/>
    <property type="match status" value="1"/>
</dbReference>
<dbReference type="OrthoDB" id="1470350at2759"/>
<dbReference type="GO" id="GO:0004497">
    <property type="term" value="F:monooxygenase activity"/>
    <property type="evidence" value="ECO:0007669"/>
    <property type="project" value="UniProtKB-KW"/>
</dbReference>
<proteinExistence type="inferred from homology"/>
<keyword evidence="5 8" id="KW-0408">Iron</keyword>
<evidence type="ECO:0000256" key="6">
    <source>
        <dbReference type="ARBA" id="ARBA00023026"/>
    </source>
</evidence>
<protein>
    <submittedName>
        <fullName evidence="9">Putative cytochrome p450 alkane hydroxylase protein</fullName>
    </submittedName>
</protein>
<dbReference type="Pfam" id="PF00067">
    <property type="entry name" value="p450"/>
    <property type="match status" value="1"/>
</dbReference>